<evidence type="ECO:0000313" key="4">
    <source>
        <dbReference type="EMBL" id="RLM91862.1"/>
    </source>
</evidence>
<dbReference type="PANTHER" id="PTHR11709">
    <property type="entry name" value="MULTI-COPPER OXIDASE"/>
    <property type="match status" value="1"/>
</dbReference>
<feature type="signal peptide" evidence="2">
    <location>
        <begin position="1"/>
        <end position="32"/>
    </location>
</feature>
<dbReference type="OrthoDB" id="679880at2759"/>
<evidence type="ECO:0000256" key="1">
    <source>
        <dbReference type="ARBA" id="ARBA00010609"/>
    </source>
</evidence>
<organism evidence="4 5">
    <name type="scientific">Panicum miliaceum</name>
    <name type="common">Proso millet</name>
    <name type="synonym">Broomcorn millet</name>
    <dbReference type="NCBI Taxonomy" id="4540"/>
    <lineage>
        <taxon>Eukaryota</taxon>
        <taxon>Viridiplantae</taxon>
        <taxon>Streptophyta</taxon>
        <taxon>Embryophyta</taxon>
        <taxon>Tracheophyta</taxon>
        <taxon>Spermatophyta</taxon>
        <taxon>Magnoliopsida</taxon>
        <taxon>Liliopsida</taxon>
        <taxon>Poales</taxon>
        <taxon>Poaceae</taxon>
        <taxon>PACMAD clade</taxon>
        <taxon>Panicoideae</taxon>
        <taxon>Panicodae</taxon>
        <taxon>Paniceae</taxon>
        <taxon>Panicinae</taxon>
        <taxon>Panicum</taxon>
        <taxon>Panicum sect. Panicum</taxon>
    </lineage>
</organism>
<feature type="chain" id="PRO_5018066837" evidence="2">
    <location>
        <begin position="33"/>
        <end position="91"/>
    </location>
</feature>
<proteinExistence type="inferred from homology"/>
<evidence type="ECO:0000256" key="2">
    <source>
        <dbReference type="SAM" id="SignalP"/>
    </source>
</evidence>
<name>A0A3L6QXB8_PANMI</name>
<dbReference type="GO" id="GO:0005507">
    <property type="term" value="F:copper ion binding"/>
    <property type="evidence" value="ECO:0007669"/>
    <property type="project" value="InterPro"/>
</dbReference>
<evidence type="ECO:0000259" key="3">
    <source>
        <dbReference type="Pfam" id="PF07732"/>
    </source>
</evidence>
<dbReference type="Pfam" id="PF07732">
    <property type="entry name" value="Cu-oxidase_3"/>
    <property type="match status" value="1"/>
</dbReference>
<accession>A0A3L6QXB8</accession>
<dbReference type="Gene3D" id="2.60.40.420">
    <property type="entry name" value="Cupredoxins - blue copper proteins"/>
    <property type="match status" value="1"/>
</dbReference>
<dbReference type="AlphaFoldDB" id="A0A3L6QXB8"/>
<dbReference type="STRING" id="4540.A0A3L6QXB8"/>
<dbReference type="EMBL" id="PQIB02000010">
    <property type="protein sequence ID" value="RLM91862.1"/>
    <property type="molecule type" value="Genomic_DNA"/>
</dbReference>
<dbReference type="PANTHER" id="PTHR11709:SF522">
    <property type="entry name" value="LACCASE-4"/>
    <property type="match status" value="1"/>
</dbReference>
<dbReference type="Proteomes" id="UP000275267">
    <property type="component" value="Unassembled WGS sequence"/>
</dbReference>
<gene>
    <name evidence="4" type="ORF">C2845_PM08G30760</name>
</gene>
<dbReference type="GO" id="GO:0016491">
    <property type="term" value="F:oxidoreductase activity"/>
    <property type="evidence" value="ECO:0007669"/>
    <property type="project" value="TreeGrafter"/>
</dbReference>
<sequence length="91" mass="9856">MAVAMALSSSALPCSLLMAALMLLASIAQVQGITRYYDFNVTMANVTRLCATKSIVTVNGQFPGPKLVAREGDRVVIRVTNHAQHNISLHW</sequence>
<comment type="similarity">
    <text evidence="1">Belongs to the multicopper oxidase family.</text>
</comment>
<dbReference type="SUPFAM" id="SSF49503">
    <property type="entry name" value="Cupredoxins"/>
    <property type="match status" value="1"/>
</dbReference>
<dbReference type="InterPro" id="IPR011707">
    <property type="entry name" value="Cu-oxidase-like_N"/>
</dbReference>
<dbReference type="InterPro" id="IPR008972">
    <property type="entry name" value="Cupredoxin"/>
</dbReference>
<protein>
    <submittedName>
        <fullName evidence="4">Laccase family protein</fullName>
    </submittedName>
</protein>
<dbReference type="InterPro" id="IPR045087">
    <property type="entry name" value="Cu-oxidase_fam"/>
</dbReference>
<comment type="caution">
    <text evidence="4">The sequence shown here is derived from an EMBL/GenBank/DDBJ whole genome shotgun (WGS) entry which is preliminary data.</text>
</comment>
<keyword evidence="5" id="KW-1185">Reference proteome</keyword>
<evidence type="ECO:0000313" key="5">
    <source>
        <dbReference type="Proteomes" id="UP000275267"/>
    </source>
</evidence>
<feature type="domain" description="Plastocyanin-like" evidence="3">
    <location>
        <begin position="40"/>
        <end position="91"/>
    </location>
</feature>
<keyword evidence="2" id="KW-0732">Signal</keyword>
<reference evidence="5" key="1">
    <citation type="journal article" date="2019" name="Nat. Commun.">
        <title>The genome of broomcorn millet.</title>
        <authorList>
            <person name="Zou C."/>
            <person name="Miki D."/>
            <person name="Li D."/>
            <person name="Tang Q."/>
            <person name="Xiao L."/>
            <person name="Rajput S."/>
            <person name="Deng P."/>
            <person name="Jia W."/>
            <person name="Huang R."/>
            <person name="Zhang M."/>
            <person name="Sun Y."/>
            <person name="Hu J."/>
            <person name="Fu X."/>
            <person name="Schnable P.S."/>
            <person name="Li F."/>
            <person name="Zhang H."/>
            <person name="Feng B."/>
            <person name="Zhu X."/>
            <person name="Liu R."/>
            <person name="Schnable J.C."/>
            <person name="Zhu J.-K."/>
            <person name="Zhang H."/>
        </authorList>
    </citation>
    <scope>NUCLEOTIDE SEQUENCE [LARGE SCALE GENOMIC DNA]</scope>
</reference>